<organism evidence="1 2">
    <name type="scientific">Roseiconus lacunae</name>
    <dbReference type="NCBI Taxonomy" id="2605694"/>
    <lineage>
        <taxon>Bacteria</taxon>
        <taxon>Pseudomonadati</taxon>
        <taxon>Planctomycetota</taxon>
        <taxon>Planctomycetia</taxon>
        <taxon>Pirellulales</taxon>
        <taxon>Pirellulaceae</taxon>
        <taxon>Roseiconus</taxon>
    </lineage>
</organism>
<accession>A0ABT7PNN7</accession>
<dbReference type="RefSeq" id="WP_230775541.1">
    <property type="nucleotide sequence ID" value="NZ_JAJMQV010000075.1"/>
</dbReference>
<protein>
    <submittedName>
        <fullName evidence="1">Uncharacterized protein</fullName>
    </submittedName>
</protein>
<gene>
    <name evidence="1" type="ORF">QTN89_21910</name>
</gene>
<evidence type="ECO:0000313" key="2">
    <source>
        <dbReference type="Proteomes" id="UP001239462"/>
    </source>
</evidence>
<dbReference type="Proteomes" id="UP001239462">
    <property type="component" value="Unassembled WGS sequence"/>
</dbReference>
<name>A0ABT7PNN7_9BACT</name>
<sequence length="45" mass="4596">MSKSANSALSVSRFEAGGPGVAAAISFSLDHFGVTDLPRGGFRLN</sequence>
<reference evidence="1 2" key="1">
    <citation type="submission" date="2023-06" db="EMBL/GenBank/DDBJ databases">
        <title>Roseiconus lacunae JC819 isolated from Gulf of Mannar region, Tamil Nadu.</title>
        <authorList>
            <person name="Pk S."/>
            <person name="Ch S."/>
            <person name="Ch V.R."/>
        </authorList>
    </citation>
    <scope>NUCLEOTIDE SEQUENCE [LARGE SCALE GENOMIC DNA]</scope>
    <source>
        <strain evidence="1 2">JC819</strain>
    </source>
</reference>
<dbReference type="EMBL" id="JASZZN010000019">
    <property type="protein sequence ID" value="MDM4018120.1"/>
    <property type="molecule type" value="Genomic_DNA"/>
</dbReference>
<keyword evidence="2" id="KW-1185">Reference proteome</keyword>
<proteinExistence type="predicted"/>
<evidence type="ECO:0000313" key="1">
    <source>
        <dbReference type="EMBL" id="MDM4018120.1"/>
    </source>
</evidence>
<comment type="caution">
    <text evidence="1">The sequence shown here is derived from an EMBL/GenBank/DDBJ whole genome shotgun (WGS) entry which is preliminary data.</text>
</comment>